<organism evidence="1 2">
    <name type="scientific">Glossina pallidipes</name>
    <name type="common">Tsetse fly</name>
    <dbReference type="NCBI Taxonomy" id="7398"/>
    <lineage>
        <taxon>Eukaryota</taxon>
        <taxon>Metazoa</taxon>
        <taxon>Ecdysozoa</taxon>
        <taxon>Arthropoda</taxon>
        <taxon>Hexapoda</taxon>
        <taxon>Insecta</taxon>
        <taxon>Pterygota</taxon>
        <taxon>Neoptera</taxon>
        <taxon>Endopterygota</taxon>
        <taxon>Diptera</taxon>
        <taxon>Brachycera</taxon>
        <taxon>Muscomorpha</taxon>
        <taxon>Hippoboscoidea</taxon>
        <taxon>Glossinidae</taxon>
        <taxon>Glossina</taxon>
    </lineage>
</organism>
<name>A0A1B0AE68_GLOPL</name>
<reference evidence="2" key="1">
    <citation type="submission" date="2014-03" db="EMBL/GenBank/DDBJ databases">
        <authorList>
            <person name="Aksoy S."/>
            <person name="Warren W."/>
            <person name="Wilson R.K."/>
        </authorList>
    </citation>
    <scope>NUCLEOTIDE SEQUENCE [LARGE SCALE GENOMIC DNA]</scope>
    <source>
        <strain evidence="2">IAEA</strain>
    </source>
</reference>
<keyword evidence="2" id="KW-1185">Reference proteome</keyword>
<dbReference type="AlphaFoldDB" id="A0A1B0AE68"/>
<dbReference type="Proteomes" id="UP000092445">
    <property type="component" value="Unassembled WGS sequence"/>
</dbReference>
<reference evidence="1" key="2">
    <citation type="submission" date="2020-05" db="UniProtKB">
        <authorList>
            <consortium name="EnsemblMetazoa"/>
        </authorList>
    </citation>
    <scope>IDENTIFICATION</scope>
    <source>
        <strain evidence="1">IAEA</strain>
    </source>
</reference>
<sequence length="238" mass="27194">MFNVRRNLPDFKVTKSENLAWRSCLQITFSYGKELGTITDQAVASTKINGLATLNTFEACKRKTEKLETKSKKLHRPAAAASTYCVMQLHDCVMAIQSHPRPDKAARPSIERRNSNLVRLPVVSSYCNRSVNLLTPGEQYEICILHSYIKRTYARLMIYNSAIHILPVEQHHSDLEDEEQSYTVVHVVEVMIMRSQYNFILNDRYVILTPLKTTTLVSVAIKGEDRQMVPATNTNFKT</sequence>
<dbReference type="VEuPathDB" id="VectorBase:GPAI042882"/>
<accession>A0A1B0AE68</accession>
<evidence type="ECO:0000313" key="2">
    <source>
        <dbReference type="Proteomes" id="UP000092445"/>
    </source>
</evidence>
<evidence type="ECO:0000313" key="1">
    <source>
        <dbReference type="EnsemblMetazoa" id="GPAI042882-PA"/>
    </source>
</evidence>
<dbReference type="EnsemblMetazoa" id="GPAI042882-RA">
    <property type="protein sequence ID" value="GPAI042882-PA"/>
    <property type="gene ID" value="GPAI042882"/>
</dbReference>
<protein>
    <submittedName>
        <fullName evidence="1">Uncharacterized protein</fullName>
    </submittedName>
</protein>
<proteinExistence type="predicted"/>